<feature type="region of interest" description="Disordered" evidence="5">
    <location>
        <begin position="1"/>
        <end position="60"/>
    </location>
</feature>
<protein>
    <recommendedName>
        <fullName evidence="7">Late embryogenesis abundant protein LEA-2 subgroup domain-containing protein</fullName>
    </recommendedName>
</protein>
<comment type="subcellular location">
    <subcellularLocation>
        <location evidence="1">Membrane</location>
        <topology evidence="1">Single-pass membrane protein</topology>
    </subcellularLocation>
</comment>
<feature type="domain" description="Late embryogenesis abundant protein LEA-2 subgroup" evidence="7">
    <location>
        <begin position="137"/>
        <end position="242"/>
    </location>
</feature>
<dbReference type="PANTHER" id="PTHR31234">
    <property type="entry name" value="LATE EMBRYOGENESIS ABUNDANT (LEA) HYDROXYPROLINE-RICH GLYCOPROTEIN FAMILY"/>
    <property type="match status" value="1"/>
</dbReference>
<keyword evidence="3 6" id="KW-1133">Transmembrane helix</keyword>
<keyword evidence="2 6" id="KW-0812">Transmembrane</keyword>
<sequence>MSDKTPPSKPTATAAVPPAAKGSTGGPAATKTTITNGGTKAAHLYKPTSRPPYRGQPYNRRHHNRPRRSYCCCFCCWSVLVILVFVLLGAITGTVLYVLYRPHRPSFTLASLRIHRLNLTTSADFSSSHLSTLFNLTLSSENPNSYLSFSYDPFVISCVSSNSDVFLGNGALPAFVSESKNDTTLKGVVVATSSDLDVDTANSLRADLKKKNGVSLKVEMDTRVMVKMGGLKSNKVGIRVSCDGIKGAVPRGKSPSLANVCGAKCKVDLRIKIWLWTTL</sequence>
<evidence type="ECO:0000259" key="7">
    <source>
        <dbReference type="Pfam" id="PF03168"/>
    </source>
</evidence>
<reference evidence="8 9" key="1">
    <citation type="journal article" date="2024" name="G3 (Bethesda)">
        <title>Genome assembly of Hibiscus sabdariffa L. provides insights into metabolisms of medicinal natural products.</title>
        <authorList>
            <person name="Kim T."/>
        </authorList>
    </citation>
    <scope>NUCLEOTIDE SEQUENCE [LARGE SCALE GENOMIC DNA]</scope>
    <source>
        <strain evidence="8">TK-2024</strain>
        <tissue evidence="8">Old leaves</tissue>
    </source>
</reference>
<dbReference type="Pfam" id="PF03168">
    <property type="entry name" value="LEA_2"/>
    <property type="match status" value="1"/>
</dbReference>
<gene>
    <name evidence="8" type="ORF">V6N12_007138</name>
</gene>
<evidence type="ECO:0000256" key="4">
    <source>
        <dbReference type="ARBA" id="ARBA00023136"/>
    </source>
</evidence>
<evidence type="ECO:0000256" key="3">
    <source>
        <dbReference type="ARBA" id="ARBA00022989"/>
    </source>
</evidence>
<dbReference type="InterPro" id="IPR004864">
    <property type="entry name" value="LEA_2"/>
</dbReference>
<accession>A0ABR2F0X0</accession>
<dbReference type="EMBL" id="JBBPBM010000009">
    <property type="protein sequence ID" value="KAK8568590.1"/>
    <property type="molecule type" value="Genomic_DNA"/>
</dbReference>
<feature type="compositionally biased region" description="Low complexity" evidence="5">
    <location>
        <begin position="10"/>
        <end position="21"/>
    </location>
</feature>
<keyword evidence="4 6" id="KW-0472">Membrane</keyword>
<evidence type="ECO:0000256" key="5">
    <source>
        <dbReference type="SAM" id="MobiDB-lite"/>
    </source>
</evidence>
<evidence type="ECO:0000256" key="1">
    <source>
        <dbReference type="ARBA" id="ARBA00004167"/>
    </source>
</evidence>
<evidence type="ECO:0000313" key="9">
    <source>
        <dbReference type="Proteomes" id="UP001472677"/>
    </source>
</evidence>
<name>A0ABR2F0X0_9ROSI</name>
<proteinExistence type="predicted"/>
<dbReference type="InterPro" id="IPR044839">
    <property type="entry name" value="NDR1-like"/>
</dbReference>
<dbReference type="PANTHER" id="PTHR31234:SF6">
    <property type="entry name" value="LATE EMBRYOGENESIS ABUNDANT PROTEIN LEA-2 SUBGROUP DOMAIN-CONTAINING PROTEIN"/>
    <property type="match status" value="1"/>
</dbReference>
<evidence type="ECO:0000256" key="6">
    <source>
        <dbReference type="SAM" id="Phobius"/>
    </source>
</evidence>
<evidence type="ECO:0000313" key="8">
    <source>
        <dbReference type="EMBL" id="KAK8568590.1"/>
    </source>
</evidence>
<keyword evidence="9" id="KW-1185">Reference proteome</keyword>
<feature type="transmembrane region" description="Helical" evidence="6">
    <location>
        <begin position="70"/>
        <end position="100"/>
    </location>
</feature>
<comment type="caution">
    <text evidence="8">The sequence shown here is derived from an EMBL/GenBank/DDBJ whole genome shotgun (WGS) entry which is preliminary data.</text>
</comment>
<evidence type="ECO:0000256" key="2">
    <source>
        <dbReference type="ARBA" id="ARBA00022692"/>
    </source>
</evidence>
<organism evidence="8 9">
    <name type="scientific">Hibiscus sabdariffa</name>
    <name type="common">roselle</name>
    <dbReference type="NCBI Taxonomy" id="183260"/>
    <lineage>
        <taxon>Eukaryota</taxon>
        <taxon>Viridiplantae</taxon>
        <taxon>Streptophyta</taxon>
        <taxon>Embryophyta</taxon>
        <taxon>Tracheophyta</taxon>
        <taxon>Spermatophyta</taxon>
        <taxon>Magnoliopsida</taxon>
        <taxon>eudicotyledons</taxon>
        <taxon>Gunneridae</taxon>
        <taxon>Pentapetalae</taxon>
        <taxon>rosids</taxon>
        <taxon>malvids</taxon>
        <taxon>Malvales</taxon>
        <taxon>Malvaceae</taxon>
        <taxon>Malvoideae</taxon>
        <taxon>Hibiscus</taxon>
    </lineage>
</organism>
<dbReference type="Proteomes" id="UP001472677">
    <property type="component" value="Unassembled WGS sequence"/>
</dbReference>